<evidence type="ECO:0000313" key="1">
    <source>
        <dbReference type="EMBL" id="MEC3888090.1"/>
    </source>
</evidence>
<gene>
    <name evidence="1" type="ORF">LLE72_010095</name>
</gene>
<dbReference type="RefSeq" id="WP_228426999.1">
    <property type="nucleotide sequence ID" value="NZ_JAJFNJ020000003.1"/>
</dbReference>
<accession>A0AAJ2X2J1</accession>
<dbReference type="EMBL" id="JAJFNJ020000003">
    <property type="protein sequence ID" value="MEC3888090.1"/>
    <property type="molecule type" value="Genomic_DNA"/>
</dbReference>
<sequence>MKRLKQPSALVSELRNKLALKGLNGSSAIARATKLGQPQVYRNLFGSPKKVSRTMQQLCAYTDVDAYEGTSDPSESKVLMEALATVWDGTDAHAKRLAKLLFAHQQAHM</sequence>
<reference evidence="1" key="2">
    <citation type="submission" date="2024-01" db="EMBL/GenBank/DDBJ databases">
        <title>Long-read genome sequencing of X. campestris pv. papavericola.</title>
        <authorList>
            <person name="Hussain R.M.F."/>
            <person name="Greer S."/>
            <person name="Harrison J."/>
            <person name="Grant M."/>
            <person name="Vicente J."/>
            <person name="Studholme D.J."/>
        </authorList>
    </citation>
    <scope>NUCLEOTIDE SEQUENCE</scope>
    <source>
        <strain evidence="1">NCPPB 2970</strain>
    </source>
</reference>
<name>A0AAJ2X2J1_XANCA</name>
<evidence type="ECO:0000313" key="2">
    <source>
        <dbReference type="Proteomes" id="UP001297361"/>
    </source>
</evidence>
<comment type="caution">
    <text evidence="1">The sequence shown here is derived from an EMBL/GenBank/DDBJ whole genome shotgun (WGS) entry which is preliminary data.</text>
</comment>
<reference evidence="1" key="1">
    <citation type="submission" date="2021-10" db="EMBL/GenBank/DDBJ databases">
        <authorList>
            <person name="Hussein R."/>
            <person name="Harrison J."/>
            <person name="Studholme D.J."/>
            <person name="Vicente J."/>
            <person name="Grant M."/>
        </authorList>
    </citation>
    <scope>NUCLEOTIDE SEQUENCE</scope>
    <source>
        <strain evidence="1">NCPPB 2970</strain>
    </source>
</reference>
<organism evidence="1 2">
    <name type="scientific">Xanthomonas campestris pv. papavericola</name>
    <dbReference type="NCBI Taxonomy" id="487881"/>
    <lineage>
        <taxon>Bacteria</taxon>
        <taxon>Pseudomonadati</taxon>
        <taxon>Pseudomonadota</taxon>
        <taxon>Gammaproteobacteria</taxon>
        <taxon>Lysobacterales</taxon>
        <taxon>Lysobacteraceae</taxon>
        <taxon>Xanthomonas</taxon>
    </lineage>
</organism>
<dbReference type="Proteomes" id="UP001297361">
    <property type="component" value="Unassembled WGS sequence"/>
</dbReference>
<dbReference type="AlphaFoldDB" id="A0AAJ2X2J1"/>
<proteinExistence type="predicted"/>
<protein>
    <submittedName>
        <fullName evidence="1">Uncharacterized protein</fullName>
    </submittedName>
</protein>